<keyword evidence="2" id="KW-0001">2Fe-2S</keyword>
<dbReference type="InterPro" id="IPR015879">
    <property type="entry name" value="Ring_hydroxy_dOase_asu_C_dom"/>
</dbReference>
<evidence type="ECO:0000259" key="8">
    <source>
        <dbReference type="PROSITE" id="PS51296"/>
    </source>
</evidence>
<accession>A0A9P3Q889</accession>
<dbReference type="Proteomes" id="UP001165663">
    <property type="component" value="Unassembled WGS sequence"/>
</dbReference>
<evidence type="ECO:0000256" key="2">
    <source>
        <dbReference type="ARBA" id="ARBA00022714"/>
    </source>
</evidence>
<dbReference type="InterPro" id="IPR001663">
    <property type="entry name" value="Rng_hydr_dOase-A"/>
</dbReference>
<dbReference type="InterPro" id="IPR036922">
    <property type="entry name" value="Rieske_2Fe-2S_sf"/>
</dbReference>
<feature type="domain" description="Rieske" evidence="8">
    <location>
        <begin position="50"/>
        <end position="158"/>
    </location>
</feature>
<comment type="cofactor">
    <cofactor evidence="1">
        <name>Fe cation</name>
        <dbReference type="ChEBI" id="CHEBI:24875"/>
    </cofactor>
</comment>
<dbReference type="GO" id="GO:0004497">
    <property type="term" value="F:monooxygenase activity"/>
    <property type="evidence" value="ECO:0007669"/>
    <property type="project" value="UniProtKB-ARBA"/>
</dbReference>
<dbReference type="Pfam" id="PF00848">
    <property type="entry name" value="Ring_hydroxyl_A"/>
    <property type="match status" value="1"/>
</dbReference>
<evidence type="ECO:0000313" key="9">
    <source>
        <dbReference type="EMBL" id="GLB81922.1"/>
    </source>
</evidence>
<dbReference type="Gene3D" id="3.90.380.10">
    <property type="entry name" value="Naphthalene 1,2-dioxygenase Alpha Subunit, Chain A, domain 1"/>
    <property type="match status" value="1"/>
</dbReference>
<sequence>MTLAGNPSRAHVHKDAIGTPPASPTLVPAERYYSPAFAALEFERMWPKVWQVACMVDHVAHAGDYFEYRCGPIGVLIVRGDDGELRAFQNACRHRGNSLCAGSGSGLRELKCGYHGWTWDLAGTLKRVPNRKGFGSLHLSEFPLLPTQVDTFAGMVFVNLDLDAMPLRDYLDAIPDDIAWCHIEDFRCYATLTVDVAANWKTIADGYSETYHIQTLHPELLRCVDDIHAPQQIWVHTGKSDQPYGVPSPRFEGTLSDEEVWDAYVYTQGMLMGAAEGTPLPPDRRPGQTVPDLIAERTRQFAAGRGVDLDWADTDRVTRLHQYNVFPNMTFLVNADHLTIMTSRPGPDPDHGELTMFLMTRMAPGAGYNKPTDMRMSADEAEPGIVLTQDIKVLPGLQRGLHQPGLTHLVLSNEERRVINMHRNLERYLDLPESQRMTGG</sequence>
<dbReference type="Pfam" id="PF00355">
    <property type="entry name" value="Rieske"/>
    <property type="match status" value="1"/>
</dbReference>
<keyword evidence="3" id="KW-0479">Metal-binding</keyword>
<dbReference type="SUPFAM" id="SSF50022">
    <property type="entry name" value="ISP domain"/>
    <property type="match status" value="1"/>
</dbReference>
<dbReference type="PRINTS" id="PR00090">
    <property type="entry name" value="RNGDIOXGNASE"/>
</dbReference>
<evidence type="ECO:0000256" key="6">
    <source>
        <dbReference type="ARBA" id="ARBA00023014"/>
    </source>
</evidence>
<dbReference type="CDD" id="cd03469">
    <property type="entry name" value="Rieske_RO_Alpha_N"/>
    <property type="match status" value="1"/>
</dbReference>
<evidence type="ECO:0000313" key="10">
    <source>
        <dbReference type="EMBL" id="GLD30879.1"/>
    </source>
</evidence>
<dbReference type="RefSeq" id="WP_236979758.1">
    <property type="nucleotide sequence ID" value="NZ_BRXE01000007.1"/>
</dbReference>
<evidence type="ECO:0000313" key="11">
    <source>
        <dbReference type="Proteomes" id="UP001064782"/>
    </source>
</evidence>
<dbReference type="AlphaFoldDB" id="A0A9P3Q889"/>
<dbReference type="PANTHER" id="PTHR43756">
    <property type="entry name" value="CHOLINE MONOOXYGENASE, CHLOROPLASTIC"/>
    <property type="match status" value="1"/>
</dbReference>
<dbReference type="Gene3D" id="2.102.10.10">
    <property type="entry name" value="Rieske [2Fe-2S] iron-sulphur domain"/>
    <property type="match status" value="1"/>
</dbReference>
<protein>
    <recommendedName>
        <fullName evidence="8">Rieske domain-containing protein</fullName>
    </recommendedName>
</protein>
<evidence type="ECO:0000256" key="3">
    <source>
        <dbReference type="ARBA" id="ARBA00022723"/>
    </source>
</evidence>
<dbReference type="Proteomes" id="UP001064782">
    <property type="component" value="Unassembled WGS sequence"/>
</dbReference>
<gene>
    <name evidence="10" type="ORF">Mkiyose1413_27620</name>
    <name evidence="9" type="ORF">SRL2020028_11780</name>
</gene>
<dbReference type="InterPro" id="IPR017941">
    <property type="entry name" value="Rieske_2Fe-2S"/>
</dbReference>
<dbReference type="GeneID" id="83628767"/>
<evidence type="ECO:0000256" key="7">
    <source>
        <dbReference type="SAM" id="MobiDB-lite"/>
    </source>
</evidence>
<dbReference type="EMBL" id="BRXE01000007">
    <property type="protein sequence ID" value="GLB81922.1"/>
    <property type="molecule type" value="Genomic_DNA"/>
</dbReference>
<reference evidence="10" key="1">
    <citation type="submission" date="2022-08" db="EMBL/GenBank/DDBJ databases">
        <title>Mycobacterium kiyosense sp. nov., scotochromogenic slow-glowing species isolated from respiratory specimens.</title>
        <authorList>
            <person name="Fukano H."/>
            <person name="Kazumi Y."/>
            <person name="Sakagami N."/>
            <person name="Ato M."/>
            <person name="Mitarai S."/>
            <person name="Hoshino Y."/>
        </authorList>
    </citation>
    <scope>NUCLEOTIDE SEQUENCE</scope>
    <source>
        <strain evidence="10">1413</strain>
        <strain evidence="9">SRL2020-028</strain>
    </source>
</reference>
<dbReference type="SUPFAM" id="SSF55961">
    <property type="entry name" value="Bet v1-like"/>
    <property type="match status" value="1"/>
</dbReference>
<evidence type="ECO:0000256" key="4">
    <source>
        <dbReference type="ARBA" id="ARBA00023002"/>
    </source>
</evidence>
<feature type="region of interest" description="Disordered" evidence="7">
    <location>
        <begin position="1"/>
        <end position="21"/>
    </location>
</feature>
<proteinExistence type="predicted"/>
<keyword evidence="4" id="KW-0560">Oxidoreductase</keyword>
<keyword evidence="11" id="KW-1185">Reference proteome</keyword>
<dbReference type="GO" id="GO:0016705">
    <property type="term" value="F:oxidoreductase activity, acting on paired donors, with incorporation or reduction of molecular oxygen"/>
    <property type="evidence" value="ECO:0007669"/>
    <property type="project" value="UniProtKB-ARBA"/>
</dbReference>
<comment type="caution">
    <text evidence="10">The sequence shown here is derived from an EMBL/GenBank/DDBJ whole genome shotgun (WGS) entry which is preliminary data.</text>
</comment>
<dbReference type="GO" id="GO:0005506">
    <property type="term" value="F:iron ion binding"/>
    <property type="evidence" value="ECO:0007669"/>
    <property type="project" value="InterPro"/>
</dbReference>
<evidence type="ECO:0000256" key="5">
    <source>
        <dbReference type="ARBA" id="ARBA00023004"/>
    </source>
</evidence>
<dbReference type="PROSITE" id="PS51296">
    <property type="entry name" value="RIESKE"/>
    <property type="match status" value="1"/>
</dbReference>
<name>A0A9P3Q889_9MYCO</name>
<keyword evidence="6" id="KW-0411">Iron-sulfur</keyword>
<dbReference type="PANTHER" id="PTHR43756:SF5">
    <property type="entry name" value="CHOLINE MONOOXYGENASE, CHLOROPLASTIC"/>
    <property type="match status" value="1"/>
</dbReference>
<keyword evidence="5" id="KW-0408">Iron</keyword>
<organism evidence="10 11">
    <name type="scientific">Mycobacterium kiyosense</name>
    <dbReference type="NCBI Taxonomy" id="2871094"/>
    <lineage>
        <taxon>Bacteria</taxon>
        <taxon>Bacillati</taxon>
        <taxon>Actinomycetota</taxon>
        <taxon>Actinomycetes</taxon>
        <taxon>Mycobacteriales</taxon>
        <taxon>Mycobacteriaceae</taxon>
        <taxon>Mycobacterium</taxon>
    </lineage>
</organism>
<evidence type="ECO:0000256" key="1">
    <source>
        <dbReference type="ARBA" id="ARBA00001962"/>
    </source>
</evidence>
<dbReference type="GO" id="GO:0051537">
    <property type="term" value="F:2 iron, 2 sulfur cluster binding"/>
    <property type="evidence" value="ECO:0007669"/>
    <property type="project" value="UniProtKB-KW"/>
</dbReference>
<dbReference type="EMBL" id="BRZI01000018">
    <property type="protein sequence ID" value="GLD30879.1"/>
    <property type="molecule type" value="Genomic_DNA"/>
</dbReference>